<protein>
    <submittedName>
        <fullName evidence="1">Uncharacterized protein</fullName>
    </submittedName>
</protein>
<reference evidence="1 2" key="1">
    <citation type="submission" date="2020-11" db="EMBL/GenBank/DDBJ databases">
        <title>Pseudonocardia abyssalis sp. nov. and Pseudonocardia oceani sp. nov., description and phylogenomic analysis of two novel actinomycetes isolated from the deep Southern Ocean.</title>
        <authorList>
            <person name="Parra J."/>
        </authorList>
    </citation>
    <scope>NUCLEOTIDE SEQUENCE [LARGE SCALE GENOMIC DNA]</scope>
    <source>
        <strain evidence="1 2">KRD-168</strain>
    </source>
</reference>
<evidence type="ECO:0000313" key="2">
    <source>
        <dbReference type="Proteomes" id="UP000694287"/>
    </source>
</evidence>
<organism evidence="1 2">
    <name type="scientific">Pseudonocardia abyssalis</name>
    <dbReference type="NCBI Taxonomy" id="2792008"/>
    <lineage>
        <taxon>Bacteria</taxon>
        <taxon>Bacillati</taxon>
        <taxon>Actinomycetota</taxon>
        <taxon>Actinomycetes</taxon>
        <taxon>Pseudonocardiales</taxon>
        <taxon>Pseudonocardiaceae</taxon>
        <taxon>Pseudonocardia</taxon>
    </lineage>
</organism>
<dbReference type="Proteomes" id="UP000694287">
    <property type="component" value="Unassembled WGS sequence"/>
</dbReference>
<comment type="caution">
    <text evidence="1">The sequence shown here is derived from an EMBL/GenBank/DDBJ whole genome shotgun (WGS) entry which is preliminary data.</text>
</comment>
<sequence length="94" mass="10323">MVPGQLALLVLVCVDVVAKGKGLVTCGAGDFSGSLIRDRFATTPDEKRRPYIVETEYGEVVGRSRSYREGVYLLASHHGYAKPSVTVEIEHERD</sequence>
<accession>A0ABS6UXH1</accession>
<dbReference type="RefSeq" id="WP_218601906.1">
    <property type="nucleotide sequence ID" value="NZ_JADQDJ010000039.1"/>
</dbReference>
<dbReference type="EMBL" id="JADQDK010000001">
    <property type="protein sequence ID" value="MBW0136929.1"/>
    <property type="molecule type" value="Genomic_DNA"/>
</dbReference>
<proteinExistence type="predicted"/>
<evidence type="ECO:0000313" key="1">
    <source>
        <dbReference type="EMBL" id="MBW0136929.1"/>
    </source>
</evidence>
<gene>
    <name evidence="1" type="ORF">I4I81_22055</name>
</gene>
<name>A0ABS6UXH1_9PSEU</name>
<keyword evidence="2" id="KW-1185">Reference proteome</keyword>